<comment type="caution">
    <text evidence="13">The sequence shown here is derived from an EMBL/GenBank/DDBJ whole genome shotgun (WGS) entry which is preliminary data.</text>
</comment>
<keyword evidence="8" id="KW-0472">Membrane</keyword>
<dbReference type="RefSeq" id="WP_101576329.1">
    <property type="nucleotide sequence ID" value="NZ_PGVA01000012.1"/>
</dbReference>
<reference evidence="14 16" key="2">
    <citation type="submission" date="2017-12" db="EMBL/GenBank/DDBJ databases">
        <title>Comparative Functional Genomics of Dry Heat Resistant strains isolated from the Viking Spacecraft.</title>
        <authorList>
            <person name="Seuylemezian A."/>
            <person name="Cooper K."/>
            <person name="Vaishampayan P."/>
        </authorList>
    </citation>
    <scope>NUCLEOTIDE SEQUENCE [LARGE SCALE GENOMIC DNA]</scope>
    <source>
        <strain evidence="14 16">ATCC 29669</strain>
    </source>
</reference>
<organism evidence="13 15">
    <name type="scientific">Bacillus canaveralius</name>
    <dbReference type="NCBI Taxonomy" id="1403243"/>
    <lineage>
        <taxon>Bacteria</taxon>
        <taxon>Bacillati</taxon>
        <taxon>Bacillota</taxon>
        <taxon>Bacilli</taxon>
        <taxon>Bacillales</taxon>
        <taxon>Bacillaceae</taxon>
        <taxon>Bacillus</taxon>
    </lineage>
</organism>
<proteinExistence type="inferred from homology"/>
<evidence type="ECO:0000313" key="15">
    <source>
        <dbReference type="Proteomes" id="UP000234951"/>
    </source>
</evidence>
<keyword evidence="6" id="KW-1133">Transmembrane helix</keyword>
<evidence type="ECO:0000256" key="5">
    <source>
        <dbReference type="ARBA" id="ARBA00022968"/>
    </source>
</evidence>
<dbReference type="GO" id="GO:0071555">
    <property type="term" value="P:cell wall organization"/>
    <property type="evidence" value="ECO:0007669"/>
    <property type="project" value="UniProtKB-KW"/>
</dbReference>
<dbReference type="GO" id="GO:0005886">
    <property type="term" value="C:plasma membrane"/>
    <property type="evidence" value="ECO:0007669"/>
    <property type="project" value="UniProtKB-SubCell"/>
</dbReference>
<evidence type="ECO:0000313" key="16">
    <source>
        <dbReference type="Proteomes" id="UP000235114"/>
    </source>
</evidence>
<evidence type="ECO:0000313" key="14">
    <source>
        <dbReference type="EMBL" id="PLR88006.1"/>
    </source>
</evidence>
<protein>
    <recommendedName>
        <fullName evidence="11">Regulatory protein MsrR</fullName>
    </recommendedName>
</protein>
<evidence type="ECO:0000256" key="2">
    <source>
        <dbReference type="ARBA" id="ARBA00006068"/>
    </source>
</evidence>
<keyword evidence="16" id="KW-1185">Reference proteome</keyword>
<dbReference type="NCBIfam" id="TIGR00350">
    <property type="entry name" value="lytR_cpsA_psr"/>
    <property type="match status" value="1"/>
</dbReference>
<keyword evidence="4" id="KW-0812">Transmembrane</keyword>
<dbReference type="InterPro" id="IPR050922">
    <property type="entry name" value="LytR/CpsA/Psr_CW_biosynth"/>
</dbReference>
<evidence type="ECO:0000313" key="13">
    <source>
        <dbReference type="EMBL" id="PLR84680.1"/>
    </source>
</evidence>
<keyword evidence="9" id="KW-0804">Transcription</keyword>
<gene>
    <name evidence="13" type="ORF">CU635_06305</name>
    <name evidence="14" type="ORF">CVD25_23130</name>
</gene>
<name>A0A2N5GPP4_9BACI</name>
<comment type="similarity">
    <text evidence="2">Belongs to the LytR/CpsA/Psr (LCP) family.</text>
</comment>
<comment type="subcellular location">
    <subcellularLocation>
        <location evidence="1">Cell membrane</location>
        <topology evidence="1">Single-pass type II membrane protein</topology>
    </subcellularLocation>
</comment>
<evidence type="ECO:0000256" key="11">
    <source>
        <dbReference type="ARBA" id="ARBA00040752"/>
    </source>
</evidence>
<evidence type="ECO:0000256" key="8">
    <source>
        <dbReference type="ARBA" id="ARBA00023136"/>
    </source>
</evidence>
<evidence type="ECO:0000256" key="9">
    <source>
        <dbReference type="ARBA" id="ARBA00023163"/>
    </source>
</evidence>
<keyword evidence="3" id="KW-1003">Cell membrane</keyword>
<dbReference type="Pfam" id="PF03816">
    <property type="entry name" value="LytR_cpsA_psr"/>
    <property type="match status" value="1"/>
</dbReference>
<feature type="domain" description="Cell envelope-related transcriptional attenuator" evidence="12">
    <location>
        <begin position="84"/>
        <end position="227"/>
    </location>
</feature>
<reference evidence="13 15" key="1">
    <citation type="submission" date="2017-11" db="EMBL/GenBank/DDBJ databases">
        <title>Comparitive Functional Genomics of Dry Heat Resistant strains isolated from the Viking Spacecraft.</title>
        <authorList>
            <person name="Seuylemezian A."/>
            <person name="Cooper K."/>
            <person name="Vaishampayan P."/>
        </authorList>
    </citation>
    <scope>NUCLEOTIDE SEQUENCE [LARGE SCALE GENOMIC DNA]</scope>
    <source>
        <strain evidence="13 15">M4.6</strain>
    </source>
</reference>
<dbReference type="Proteomes" id="UP000234951">
    <property type="component" value="Unassembled WGS sequence"/>
</dbReference>
<comment type="function">
    <text evidence="10">Involved in SarA attenuation. Affects resistance to oxacillin and teicoplanin, as well as the synthesis of virulence factors.</text>
</comment>
<evidence type="ECO:0000259" key="12">
    <source>
        <dbReference type="Pfam" id="PF03816"/>
    </source>
</evidence>
<evidence type="ECO:0000256" key="7">
    <source>
        <dbReference type="ARBA" id="ARBA00023015"/>
    </source>
</evidence>
<dbReference type="AlphaFoldDB" id="A0A2N5GPP4"/>
<dbReference type="InterPro" id="IPR004474">
    <property type="entry name" value="LytR_CpsA_psr"/>
</dbReference>
<evidence type="ECO:0000256" key="4">
    <source>
        <dbReference type="ARBA" id="ARBA00022692"/>
    </source>
</evidence>
<keyword evidence="5" id="KW-0735">Signal-anchor</keyword>
<keyword evidence="7" id="KW-0805">Transcription regulation</keyword>
<accession>A0A2N5GPP4</accession>
<dbReference type="PANTHER" id="PTHR33392:SF8">
    <property type="entry name" value="REGULATORY PROTEIN MSRR"/>
    <property type="match status" value="1"/>
</dbReference>
<evidence type="ECO:0000256" key="1">
    <source>
        <dbReference type="ARBA" id="ARBA00004401"/>
    </source>
</evidence>
<sequence>MRSDKHQHKNRKKRKRKAFLLVLLILIAAVFAYIYWQFRAGVSESTKDSNVEKVEYEFNGEKDEQGWTNTLLIGSDTRGEKGARSDTIMIAHYHKDKGIYKITSIMRDSYVEIPGHGKNKINAAFAFGGPELLRQTIKDNFGLDIQYYSIVDFEGFVQLIDEAFPDGVEVDVEKHMSDYIGVTLEPGVQQLDGEHLLGYVRFRNDTMGDFTRVERQQKVVKNVAGQLTSLETVPKLPKLIGVVTPFINTNLNTATMLFMGKDFLTAGNKNIESLTIPVEGGFKEQRVSGIGDILAPDLEKNRAALDEFLKADQTQ</sequence>
<dbReference type="OrthoDB" id="9782542at2"/>
<evidence type="ECO:0000256" key="10">
    <source>
        <dbReference type="ARBA" id="ARBA00037178"/>
    </source>
</evidence>
<dbReference type="Gene3D" id="3.40.630.190">
    <property type="entry name" value="LCP protein"/>
    <property type="match status" value="1"/>
</dbReference>
<dbReference type="Proteomes" id="UP000235114">
    <property type="component" value="Unassembled WGS sequence"/>
</dbReference>
<dbReference type="EMBL" id="PGVD01000115">
    <property type="protein sequence ID" value="PLR88006.1"/>
    <property type="molecule type" value="Genomic_DNA"/>
</dbReference>
<dbReference type="PANTHER" id="PTHR33392">
    <property type="entry name" value="POLYISOPRENYL-TEICHOIC ACID--PEPTIDOGLYCAN TEICHOIC ACID TRANSFERASE TAGU"/>
    <property type="match status" value="1"/>
</dbReference>
<evidence type="ECO:0000256" key="6">
    <source>
        <dbReference type="ARBA" id="ARBA00022989"/>
    </source>
</evidence>
<evidence type="ECO:0000256" key="3">
    <source>
        <dbReference type="ARBA" id="ARBA00022475"/>
    </source>
</evidence>
<dbReference type="EMBL" id="PGVA01000012">
    <property type="protein sequence ID" value="PLR84680.1"/>
    <property type="molecule type" value="Genomic_DNA"/>
</dbReference>